<sequence length="218" mass="25033">MRRTRKGTVSSNLTLSAVSKNTVANIIDLRKKGPEQESTPPEESVLKTPNHKTPQAAQGKSEETHRGDRKILWEVPDSEPVQNKVGLHVLLVLLVIAAGLLIFFRTNLLLSLLLILFCIVVGLTMNRKPSKIMTILSIHGISLDDRQYEYKDIDSFWIDYERQDKRLIITMKKWYLPRINISIANRNPLEVRSLLIDHLDERRVERGLIEALLEKFGF</sequence>
<evidence type="ECO:0000313" key="3">
    <source>
        <dbReference type="EMBL" id="KKR40001.1"/>
    </source>
</evidence>
<accession>A0A0G0QRL1</accession>
<feature type="region of interest" description="Disordered" evidence="1">
    <location>
        <begin position="29"/>
        <end position="67"/>
    </location>
</feature>
<name>A0A0G0QRL1_9BACT</name>
<protein>
    <recommendedName>
        <fullName evidence="5">DUF5673 domain-containing protein</fullName>
    </recommendedName>
</protein>
<keyword evidence="2" id="KW-1133">Transmembrane helix</keyword>
<reference evidence="3 4" key="1">
    <citation type="journal article" date="2015" name="Nature">
        <title>rRNA introns, odd ribosomes, and small enigmatic genomes across a large radiation of phyla.</title>
        <authorList>
            <person name="Brown C.T."/>
            <person name="Hug L.A."/>
            <person name="Thomas B.C."/>
            <person name="Sharon I."/>
            <person name="Castelle C.J."/>
            <person name="Singh A."/>
            <person name="Wilkins M.J."/>
            <person name="Williams K.H."/>
            <person name="Banfield J.F."/>
        </authorList>
    </citation>
    <scope>NUCLEOTIDE SEQUENCE [LARGE SCALE GENOMIC DNA]</scope>
</reference>
<keyword evidence="2" id="KW-0472">Membrane</keyword>
<proteinExistence type="predicted"/>
<keyword evidence="2" id="KW-0812">Transmembrane</keyword>
<dbReference type="Proteomes" id="UP000034072">
    <property type="component" value="Unassembled WGS sequence"/>
</dbReference>
<evidence type="ECO:0000256" key="1">
    <source>
        <dbReference type="SAM" id="MobiDB-lite"/>
    </source>
</evidence>
<evidence type="ECO:0008006" key="5">
    <source>
        <dbReference type="Google" id="ProtNLM"/>
    </source>
</evidence>
<gene>
    <name evidence="3" type="ORF">UT75_C0011G0029</name>
</gene>
<evidence type="ECO:0000256" key="2">
    <source>
        <dbReference type="SAM" id="Phobius"/>
    </source>
</evidence>
<feature type="transmembrane region" description="Helical" evidence="2">
    <location>
        <begin position="109"/>
        <end position="126"/>
    </location>
</feature>
<feature type="transmembrane region" description="Helical" evidence="2">
    <location>
        <begin position="85"/>
        <end position="103"/>
    </location>
</feature>
<evidence type="ECO:0000313" key="4">
    <source>
        <dbReference type="Proteomes" id="UP000034072"/>
    </source>
</evidence>
<dbReference type="AlphaFoldDB" id="A0A0G0QRL1"/>
<dbReference type="EMBL" id="LBXZ01000011">
    <property type="protein sequence ID" value="KKR40001.1"/>
    <property type="molecule type" value="Genomic_DNA"/>
</dbReference>
<organism evidence="3 4">
    <name type="scientific">Candidatus Yanofskybacteria bacterium GW2011_GWE2_40_11</name>
    <dbReference type="NCBI Taxonomy" id="1619033"/>
    <lineage>
        <taxon>Bacteria</taxon>
        <taxon>Candidatus Yanofskyibacteriota</taxon>
    </lineage>
</organism>
<comment type="caution">
    <text evidence="3">The sequence shown here is derived from an EMBL/GenBank/DDBJ whole genome shotgun (WGS) entry which is preliminary data.</text>
</comment>